<evidence type="ECO:0000256" key="5">
    <source>
        <dbReference type="PROSITE-ProRule" id="PRU01091"/>
    </source>
</evidence>
<dbReference type="Proteomes" id="UP001235712">
    <property type="component" value="Unassembled WGS sequence"/>
</dbReference>
<dbReference type="PRINTS" id="PR00364">
    <property type="entry name" value="DISEASERSIST"/>
</dbReference>
<dbReference type="InterPro" id="IPR036388">
    <property type="entry name" value="WH-like_DNA-bd_sf"/>
</dbReference>
<dbReference type="InterPro" id="IPR051677">
    <property type="entry name" value="AfsR-DnrI-RedD_regulator"/>
</dbReference>
<keyword evidence="8" id="KW-1185">Reference proteome</keyword>
<organism evidence="7 8">
    <name type="scientific">Kineosporia succinea</name>
    <dbReference type="NCBI Taxonomy" id="84632"/>
    <lineage>
        <taxon>Bacteria</taxon>
        <taxon>Bacillati</taxon>
        <taxon>Actinomycetota</taxon>
        <taxon>Actinomycetes</taxon>
        <taxon>Kineosporiales</taxon>
        <taxon>Kineosporiaceae</taxon>
        <taxon>Kineosporia</taxon>
    </lineage>
</organism>
<dbReference type="InterPro" id="IPR001867">
    <property type="entry name" value="OmpR/PhoB-type_DNA-bd"/>
</dbReference>
<dbReference type="SUPFAM" id="SSF48452">
    <property type="entry name" value="TPR-like"/>
    <property type="match status" value="1"/>
</dbReference>
<sequence>MHTDTSAPETAHTPDPGETIESSLRAQVLGPVRIWRDGVELDLGPRQQRCLFALLMARAGQQVGMREIVEILWAGNPPASAVNIVHKYVSSLRRLLEPRVAARDSGSWLVRQGGGYQLTDDPGMSDLVRFRALVGRAQVAARAGDDARALALYRDALRLWNGRYAGDLAETAFEVAEFDSINRELFDAAAQAAGLALRVNDPAGLLSLLRRIASWDPLNEPLQAQLVEVLDAAGHKVEALAVYDAVRARLDEEFALEPGPELRGARQRVLSRALAAEPGTGRRHDDPVRALPPMRRIGDTVRPAARIRPAQLPPDLPVFVGRESEMAFVENAVQRETGGPVVVGMSGMAGVGKSTLAVHLAHTLSAGYEDGQIYLDLRDGAGAEVPTPDALATILLSLGIPATDLPGQVDARVALYRSLTAGKKMIVLLDNARTIQQVRPLVPNSAHGLVLVTSRPPLPGLAAVEGAGLLTVELPSAETARQMLAARLPEGGPAESCVLDDIINLCGRLPLALALVAARASAFPGLAPAELMTQLCQVPSRLEAFARDGGPEDPRSLYIWSYEQLSEPAARLFRLLALSDDETVTVPVCASLLGVEPPETQSLLRELTESSLLCETAPGRFGSQVLVRAYARELLAATDSPDERSSAANRLHHYLLHRANYQI</sequence>
<keyword evidence="4" id="KW-0804">Transcription</keyword>
<dbReference type="InterPro" id="IPR016032">
    <property type="entry name" value="Sig_transdc_resp-reg_C-effctor"/>
</dbReference>
<dbReference type="PROSITE" id="PS51755">
    <property type="entry name" value="OMPR_PHOB"/>
    <property type="match status" value="1"/>
</dbReference>
<dbReference type="InterPro" id="IPR011990">
    <property type="entry name" value="TPR-like_helical_dom_sf"/>
</dbReference>
<dbReference type="InterPro" id="IPR005158">
    <property type="entry name" value="BTAD"/>
</dbReference>
<proteinExistence type="inferred from homology"/>
<evidence type="ECO:0000256" key="4">
    <source>
        <dbReference type="ARBA" id="ARBA00023163"/>
    </source>
</evidence>
<dbReference type="Gene3D" id="1.10.10.10">
    <property type="entry name" value="Winged helix-like DNA-binding domain superfamily/Winged helix DNA-binding domain"/>
    <property type="match status" value="1"/>
</dbReference>
<dbReference type="GO" id="GO:0003677">
    <property type="term" value="F:DNA binding"/>
    <property type="evidence" value="ECO:0007669"/>
    <property type="project" value="UniProtKB-KW"/>
</dbReference>
<keyword evidence="2" id="KW-0805">Transcription regulation</keyword>
<dbReference type="SMART" id="SM01043">
    <property type="entry name" value="BTAD"/>
    <property type="match status" value="1"/>
</dbReference>
<comment type="similarity">
    <text evidence="1">Belongs to the AfsR/DnrI/RedD regulatory family.</text>
</comment>
<keyword evidence="3 5" id="KW-0238">DNA-binding</keyword>
<reference evidence="7 8" key="1">
    <citation type="submission" date="2023-07" db="EMBL/GenBank/DDBJ databases">
        <title>Sequencing the genomes of 1000 actinobacteria strains.</title>
        <authorList>
            <person name="Klenk H.-P."/>
        </authorList>
    </citation>
    <scope>NUCLEOTIDE SEQUENCE [LARGE SCALE GENOMIC DNA]</scope>
    <source>
        <strain evidence="7 8">DSM 44388</strain>
    </source>
</reference>
<feature type="DNA-binding region" description="OmpR/PhoB-type" evidence="5">
    <location>
        <begin position="15"/>
        <end position="120"/>
    </location>
</feature>
<gene>
    <name evidence="7" type="ORF">J2S57_006703</name>
</gene>
<name>A0ABT9PEY2_9ACTN</name>
<accession>A0ABT9PEY2</accession>
<protein>
    <submittedName>
        <fullName evidence="7">DNA-binding SARP family transcriptional activator</fullName>
    </submittedName>
</protein>
<evidence type="ECO:0000256" key="2">
    <source>
        <dbReference type="ARBA" id="ARBA00023015"/>
    </source>
</evidence>
<dbReference type="SUPFAM" id="SSF46894">
    <property type="entry name" value="C-terminal effector domain of the bipartite response regulators"/>
    <property type="match status" value="1"/>
</dbReference>
<evidence type="ECO:0000256" key="1">
    <source>
        <dbReference type="ARBA" id="ARBA00005820"/>
    </source>
</evidence>
<dbReference type="PANTHER" id="PTHR35807:SF1">
    <property type="entry name" value="TRANSCRIPTIONAL REGULATOR REDD"/>
    <property type="match status" value="1"/>
</dbReference>
<comment type="caution">
    <text evidence="7">The sequence shown here is derived from an EMBL/GenBank/DDBJ whole genome shotgun (WGS) entry which is preliminary data.</text>
</comment>
<dbReference type="InterPro" id="IPR027417">
    <property type="entry name" value="P-loop_NTPase"/>
</dbReference>
<evidence type="ECO:0000313" key="8">
    <source>
        <dbReference type="Proteomes" id="UP001235712"/>
    </source>
</evidence>
<dbReference type="SUPFAM" id="SSF52540">
    <property type="entry name" value="P-loop containing nucleoside triphosphate hydrolases"/>
    <property type="match status" value="1"/>
</dbReference>
<evidence type="ECO:0000259" key="6">
    <source>
        <dbReference type="PROSITE" id="PS51755"/>
    </source>
</evidence>
<dbReference type="Gene3D" id="1.25.40.10">
    <property type="entry name" value="Tetratricopeptide repeat domain"/>
    <property type="match status" value="1"/>
</dbReference>
<feature type="domain" description="OmpR/PhoB-type" evidence="6">
    <location>
        <begin position="15"/>
        <end position="120"/>
    </location>
</feature>
<dbReference type="EMBL" id="JAUSQZ010000001">
    <property type="protein sequence ID" value="MDP9830954.1"/>
    <property type="molecule type" value="Genomic_DNA"/>
</dbReference>
<dbReference type="Gene3D" id="3.40.50.300">
    <property type="entry name" value="P-loop containing nucleotide triphosphate hydrolases"/>
    <property type="match status" value="1"/>
</dbReference>
<dbReference type="SMART" id="SM00862">
    <property type="entry name" value="Trans_reg_C"/>
    <property type="match status" value="1"/>
</dbReference>
<evidence type="ECO:0000313" key="7">
    <source>
        <dbReference type="EMBL" id="MDP9830954.1"/>
    </source>
</evidence>
<dbReference type="PANTHER" id="PTHR35807">
    <property type="entry name" value="TRANSCRIPTIONAL REGULATOR REDD-RELATED"/>
    <property type="match status" value="1"/>
</dbReference>
<dbReference type="RefSeq" id="WP_307250257.1">
    <property type="nucleotide sequence ID" value="NZ_JAUSQZ010000001.1"/>
</dbReference>
<dbReference type="Pfam" id="PF03704">
    <property type="entry name" value="BTAD"/>
    <property type="match status" value="1"/>
</dbReference>
<evidence type="ECO:0000256" key="3">
    <source>
        <dbReference type="ARBA" id="ARBA00023125"/>
    </source>
</evidence>